<keyword evidence="5" id="KW-1185">Reference proteome</keyword>
<dbReference type="Proteomes" id="UP000094893">
    <property type="component" value="Unassembled WGS sequence"/>
</dbReference>
<dbReference type="RefSeq" id="WP_024894745.1">
    <property type="nucleotide sequence ID" value="NZ_JABBDV010000136.1"/>
</dbReference>
<comment type="caution">
    <text evidence="3">The sequence shown here is derived from an EMBL/GenBank/DDBJ whole genome shotgun (WGS) entry which is preliminary data.</text>
</comment>
<evidence type="ECO:0000313" key="2">
    <source>
        <dbReference type="EMBL" id="OCX71955.1"/>
    </source>
</evidence>
<feature type="transmembrane region" description="Helical" evidence="1">
    <location>
        <begin position="63"/>
        <end position="81"/>
    </location>
</feature>
<reference evidence="3 4" key="1">
    <citation type="journal article" date="2016" name="Int. J. Mol. Sci.">
        <title>Comparative genomics of the extreme acidophile Acidithiobacillus thiooxidans reveals intraspecific divergence and niche adaptation.</title>
        <authorList>
            <person name="Zhang X."/>
            <person name="Feng X."/>
            <person name="Tao J."/>
            <person name="Ma L."/>
            <person name="Xiao Y."/>
            <person name="Liang Y."/>
            <person name="Liu X."/>
            <person name="Yin H."/>
        </authorList>
    </citation>
    <scope>NUCLEOTIDE SEQUENCE [LARGE SCALE GENOMIC DNA]</scope>
    <source>
        <strain evidence="3 4">A02</strain>
        <strain evidence="2">DXS-W</strain>
    </source>
</reference>
<evidence type="ECO:0000313" key="3">
    <source>
        <dbReference type="EMBL" id="OCX73892.1"/>
    </source>
</evidence>
<gene>
    <name evidence="2" type="ORF">A6M23_10750</name>
    <name evidence="3" type="ORF">A6P07_07115</name>
</gene>
<name>A0A1C2IS84_ACITH</name>
<feature type="transmembrane region" description="Helical" evidence="1">
    <location>
        <begin position="6"/>
        <end position="23"/>
    </location>
</feature>
<evidence type="ECO:0000256" key="1">
    <source>
        <dbReference type="SAM" id="Phobius"/>
    </source>
</evidence>
<dbReference type="Proteomes" id="UP000095008">
    <property type="component" value="Unassembled WGS sequence"/>
</dbReference>
<keyword evidence="1" id="KW-1133">Transmembrane helix</keyword>
<evidence type="ECO:0000313" key="5">
    <source>
        <dbReference type="Proteomes" id="UP000095008"/>
    </source>
</evidence>
<accession>A0A1C2IS84</accession>
<protein>
    <submittedName>
        <fullName evidence="3">Uncharacterized protein</fullName>
    </submittedName>
</protein>
<sequence>MFFWTLFFAFLFTTMAGLSLFLLDVRRNRLAAWVLVVTLLLMAGQQWSQVFSVTATKAINHPGIWLSFWPGILGIAAAAILDVRWWARLLFMGAGFLGIALAVLKI</sequence>
<dbReference type="AlphaFoldDB" id="A0A1C2IS84"/>
<feature type="transmembrane region" description="Helical" evidence="1">
    <location>
        <begin position="86"/>
        <end position="104"/>
    </location>
</feature>
<dbReference type="EMBL" id="LWSA01000090">
    <property type="protein sequence ID" value="OCX73892.1"/>
    <property type="molecule type" value="Genomic_DNA"/>
</dbReference>
<evidence type="ECO:0000313" key="4">
    <source>
        <dbReference type="Proteomes" id="UP000094893"/>
    </source>
</evidence>
<dbReference type="EMBL" id="LWRY01000120">
    <property type="protein sequence ID" value="OCX71955.1"/>
    <property type="molecule type" value="Genomic_DNA"/>
</dbReference>
<organism evidence="3 4">
    <name type="scientific">Acidithiobacillus thiooxidans</name>
    <name type="common">Thiobacillus thiooxidans</name>
    <dbReference type="NCBI Taxonomy" id="930"/>
    <lineage>
        <taxon>Bacteria</taxon>
        <taxon>Pseudomonadati</taxon>
        <taxon>Pseudomonadota</taxon>
        <taxon>Acidithiobacillia</taxon>
        <taxon>Acidithiobacillales</taxon>
        <taxon>Acidithiobacillaceae</taxon>
        <taxon>Acidithiobacillus</taxon>
    </lineage>
</organism>
<keyword evidence="1" id="KW-0472">Membrane</keyword>
<feature type="transmembrane region" description="Helical" evidence="1">
    <location>
        <begin position="30"/>
        <end position="48"/>
    </location>
</feature>
<keyword evidence="1" id="KW-0812">Transmembrane</keyword>
<proteinExistence type="predicted"/>